<comment type="caution">
    <text evidence="10">The sequence shown here is derived from an EMBL/GenBank/DDBJ whole genome shotgun (WGS) entry which is preliminary data.</text>
</comment>
<dbReference type="InterPro" id="IPR004837">
    <property type="entry name" value="NaCa_Exmemb"/>
</dbReference>
<evidence type="ECO:0000313" key="10">
    <source>
        <dbReference type="EMBL" id="KAJ8928291.1"/>
    </source>
</evidence>
<keyword evidence="7 8" id="KW-0472">Membrane</keyword>
<dbReference type="EMBL" id="JANEYF010005419">
    <property type="protein sequence ID" value="KAJ8928291.1"/>
    <property type="molecule type" value="Genomic_DNA"/>
</dbReference>
<keyword evidence="4" id="KW-0109">Calcium transport</keyword>
<dbReference type="GO" id="GO:0008273">
    <property type="term" value="F:calcium, potassium:sodium antiporter activity"/>
    <property type="evidence" value="ECO:0007669"/>
    <property type="project" value="TreeGrafter"/>
</dbReference>
<evidence type="ECO:0000259" key="9">
    <source>
        <dbReference type="Pfam" id="PF01699"/>
    </source>
</evidence>
<evidence type="ECO:0000256" key="6">
    <source>
        <dbReference type="ARBA" id="ARBA00022989"/>
    </source>
</evidence>
<feature type="transmembrane region" description="Helical" evidence="8">
    <location>
        <begin position="12"/>
        <end position="31"/>
    </location>
</feature>
<proteinExistence type="inferred from homology"/>
<comment type="similarity">
    <text evidence="2">Belongs to the Ca(2+):cation antiporter (CaCA) (TC 2.A.19) family. SLC24A subfamily.</text>
</comment>
<dbReference type="InterPro" id="IPR044880">
    <property type="entry name" value="NCX_ion-bd_dom_sf"/>
</dbReference>
<accession>A0AAV8WPA4</accession>
<evidence type="ECO:0000256" key="8">
    <source>
        <dbReference type="SAM" id="Phobius"/>
    </source>
</evidence>
<keyword evidence="3" id="KW-0050">Antiport</keyword>
<dbReference type="GO" id="GO:0006874">
    <property type="term" value="P:intracellular calcium ion homeostasis"/>
    <property type="evidence" value="ECO:0007669"/>
    <property type="project" value="TreeGrafter"/>
</dbReference>
<keyword evidence="4" id="KW-0406">Ion transport</keyword>
<evidence type="ECO:0000256" key="5">
    <source>
        <dbReference type="ARBA" id="ARBA00022692"/>
    </source>
</evidence>
<evidence type="ECO:0000256" key="3">
    <source>
        <dbReference type="ARBA" id="ARBA00022449"/>
    </source>
</evidence>
<dbReference type="GO" id="GO:0005262">
    <property type="term" value="F:calcium channel activity"/>
    <property type="evidence" value="ECO:0007669"/>
    <property type="project" value="TreeGrafter"/>
</dbReference>
<dbReference type="Proteomes" id="UP001162156">
    <property type="component" value="Unassembled WGS sequence"/>
</dbReference>
<reference evidence="10" key="1">
    <citation type="journal article" date="2023" name="Insect Mol. Biol.">
        <title>Genome sequencing provides insights into the evolution of gene families encoding plant cell wall-degrading enzymes in longhorned beetles.</title>
        <authorList>
            <person name="Shin N.R."/>
            <person name="Okamura Y."/>
            <person name="Kirsch R."/>
            <person name="Pauchet Y."/>
        </authorList>
    </citation>
    <scope>NUCLEOTIDE SEQUENCE</scope>
    <source>
        <strain evidence="10">RBIC_L_NR</strain>
    </source>
</reference>
<evidence type="ECO:0000256" key="2">
    <source>
        <dbReference type="ARBA" id="ARBA00005364"/>
    </source>
</evidence>
<organism evidence="10 11">
    <name type="scientific">Rhamnusium bicolor</name>
    <dbReference type="NCBI Taxonomy" id="1586634"/>
    <lineage>
        <taxon>Eukaryota</taxon>
        <taxon>Metazoa</taxon>
        <taxon>Ecdysozoa</taxon>
        <taxon>Arthropoda</taxon>
        <taxon>Hexapoda</taxon>
        <taxon>Insecta</taxon>
        <taxon>Pterygota</taxon>
        <taxon>Neoptera</taxon>
        <taxon>Endopterygota</taxon>
        <taxon>Coleoptera</taxon>
        <taxon>Polyphaga</taxon>
        <taxon>Cucujiformia</taxon>
        <taxon>Chrysomeloidea</taxon>
        <taxon>Cerambycidae</taxon>
        <taxon>Lepturinae</taxon>
        <taxon>Rhagiini</taxon>
        <taxon>Rhamnusium</taxon>
    </lineage>
</organism>
<feature type="transmembrane region" description="Helical" evidence="8">
    <location>
        <begin position="37"/>
        <end position="56"/>
    </location>
</feature>
<feature type="domain" description="Sodium/calcium exchanger membrane region" evidence="9">
    <location>
        <begin position="3"/>
        <end position="56"/>
    </location>
</feature>
<name>A0AAV8WPA4_9CUCU</name>
<gene>
    <name evidence="10" type="ORF">NQ314_019157</name>
</gene>
<dbReference type="PANTHER" id="PTHR10846">
    <property type="entry name" value="SODIUM/POTASSIUM/CALCIUM EXCHANGER"/>
    <property type="match status" value="1"/>
</dbReference>
<dbReference type="InterPro" id="IPR004481">
    <property type="entry name" value="K/Na/Ca-exchanger"/>
</dbReference>
<sequence length="62" mass="6984">MHGISGVIGSAVFNIMFVISCCGLCSSAVIYLNWWPLVRDCFFYALSILVMLAVIYDEMITW</sequence>
<dbReference type="PANTHER" id="PTHR10846:SF74">
    <property type="entry name" value="SODIUM_POTASSIUM_CALCIUM EXCHANGER CG1090-RELATED"/>
    <property type="match status" value="1"/>
</dbReference>
<keyword evidence="5 8" id="KW-0812">Transmembrane</keyword>
<dbReference type="Pfam" id="PF01699">
    <property type="entry name" value="Na_Ca_ex"/>
    <property type="match status" value="1"/>
</dbReference>
<comment type="subcellular location">
    <subcellularLocation>
        <location evidence="1">Membrane</location>
        <topology evidence="1">Multi-pass membrane protein</topology>
    </subcellularLocation>
</comment>
<evidence type="ECO:0000256" key="4">
    <source>
        <dbReference type="ARBA" id="ARBA00022568"/>
    </source>
</evidence>
<keyword evidence="11" id="KW-1185">Reference proteome</keyword>
<dbReference type="GO" id="GO:0005886">
    <property type="term" value="C:plasma membrane"/>
    <property type="evidence" value="ECO:0007669"/>
    <property type="project" value="TreeGrafter"/>
</dbReference>
<dbReference type="AlphaFoldDB" id="A0AAV8WPA4"/>
<dbReference type="Gene3D" id="1.20.1420.30">
    <property type="entry name" value="NCX, central ion-binding region"/>
    <property type="match status" value="1"/>
</dbReference>
<evidence type="ECO:0000313" key="11">
    <source>
        <dbReference type="Proteomes" id="UP001162156"/>
    </source>
</evidence>
<evidence type="ECO:0000256" key="1">
    <source>
        <dbReference type="ARBA" id="ARBA00004141"/>
    </source>
</evidence>
<evidence type="ECO:0000256" key="7">
    <source>
        <dbReference type="ARBA" id="ARBA00023136"/>
    </source>
</evidence>
<keyword evidence="4" id="KW-0813">Transport</keyword>
<keyword evidence="4" id="KW-0106">Calcium</keyword>
<protein>
    <recommendedName>
        <fullName evidence="9">Sodium/calcium exchanger membrane region domain-containing protein</fullName>
    </recommendedName>
</protein>
<keyword evidence="6 8" id="KW-1133">Transmembrane helix</keyword>